<evidence type="ECO:0000313" key="5">
    <source>
        <dbReference type="EMBL" id="OTN75064.1"/>
    </source>
</evidence>
<dbReference type="SMART" id="SM00342">
    <property type="entry name" value="HTH_ARAC"/>
    <property type="match status" value="1"/>
</dbReference>
<dbReference type="PROSITE" id="PS01124">
    <property type="entry name" value="HTH_ARAC_FAMILY_2"/>
    <property type="match status" value="1"/>
</dbReference>
<feature type="domain" description="HTH araC/xylS-type" evidence="4">
    <location>
        <begin position="172"/>
        <end position="270"/>
    </location>
</feature>
<dbReference type="Pfam" id="PF12833">
    <property type="entry name" value="HTH_18"/>
    <property type="match status" value="1"/>
</dbReference>
<dbReference type="AlphaFoldDB" id="A0A242A215"/>
<reference evidence="5 6" key="1">
    <citation type="submission" date="2017-05" db="EMBL/GenBank/DDBJ databases">
        <title>The Genome Sequence of Enterococcus sp. 8G7_MSG3316.</title>
        <authorList>
            <consortium name="The Broad Institute Genomics Platform"/>
            <consortium name="The Broad Institute Genomic Center for Infectious Diseases"/>
            <person name="Earl A."/>
            <person name="Manson A."/>
            <person name="Schwartman J."/>
            <person name="Gilmore M."/>
            <person name="Abouelleil A."/>
            <person name="Cao P."/>
            <person name="Chapman S."/>
            <person name="Cusick C."/>
            <person name="Shea T."/>
            <person name="Young S."/>
            <person name="Neafsey D."/>
            <person name="Nusbaum C."/>
            <person name="Birren B."/>
        </authorList>
    </citation>
    <scope>NUCLEOTIDE SEQUENCE [LARGE SCALE GENOMIC DNA]</scope>
    <source>
        <strain evidence="5 6">8G7_MSG3316</strain>
    </source>
</reference>
<dbReference type="InterPro" id="IPR003313">
    <property type="entry name" value="AraC-bd"/>
</dbReference>
<keyword evidence="2" id="KW-0238">DNA-binding</keyword>
<dbReference type="EMBL" id="NGKU01000001">
    <property type="protein sequence ID" value="OTN75064.1"/>
    <property type="molecule type" value="Genomic_DNA"/>
</dbReference>
<dbReference type="GO" id="GO:0003700">
    <property type="term" value="F:DNA-binding transcription factor activity"/>
    <property type="evidence" value="ECO:0007669"/>
    <property type="project" value="InterPro"/>
</dbReference>
<dbReference type="Proteomes" id="UP000195043">
    <property type="component" value="Unassembled WGS sequence"/>
</dbReference>
<accession>A0A242A215</accession>
<dbReference type="InterPro" id="IPR018060">
    <property type="entry name" value="HTH_AraC"/>
</dbReference>
<dbReference type="GO" id="GO:0043565">
    <property type="term" value="F:sequence-specific DNA binding"/>
    <property type="evidence" value="ECO:0007669"/>
    <property type="project" value="InterPro"/>
</dbReference>
<dbReference type="Gene3D" id="1.10.10.60">
    <property type="entry name" value="Homeodomain-like"/>
    <property type="match status" value="2"/>
</dbReference>
<comment type="caution">
    <text evidence="5">The sequence shown here is derived from an EMBL/GenBank/DDBJ whole genome shotgun (WGS) entry which is preliminary data.</text>
</comment>
<dbReference type="Gene3D" id="2.60.120.10">
    <property type="entry name" value="Jelly Rolls"/>
    <property type="match status" value="1"/>
</dbReference>
<dbReference type="InterPro" id="IPR009057">
    <property type="entry name" value="Homeodomain-like_sf"/>
</dbReference>
<evidence type="ECO:0000256" key="1">
    <source>
        <dbReference type="ARBA" id="ARBA00023015"/>
    </source>
</evidence>
<keyword evidence="1" id="KW-0805">Transcription regulation</keyword>
<keyword evidence="6" id="KW-1185">Reference proteome</keyword>
<dbReference type="SUPFAM" id="SSF46689">
    <property type="entry name" value="Homeodomain-like"/>
    <property type="match status" value="2"/>
</dbReference>
<dbReference type="InterPro" id="IPR018062">
    <property type="entry name" value="HTH_AraC-typ_CS"/>
</dbReference>
<evidence type="ECO:0000313" key="6">
    <source>
        <dbReference type="Proteomes" id="UP000195043"/>
    </source>
</evidence>
<dbReference type="PROSITE" id="PS00041">
    <property type="entry name" value="HTH_ARAC_FAMILY_1"/>
    <property type="match status" value="1"/>
</dbReference>
<dbReference type="STRING" id="1834191.A5886_000108"/>
<sequence length="284" mass="33540">MDGLATDRAVRAHKYDMIHHWHPECEIQYYIEGHRSFFIDEEEYHAQAGSLVLIKPQSIHHTYSHKHLYHDRILLLLEADKFKAVSNYLGNDLVAFFEDYHGLIQIPFDQQETMHQLFKNIAEEVIEKKQGYQQFVGVKLIELCLMIQRMQERKLVVGPLKTAGQVSDIRIDQIKQYIRGHLATRLSVQQIAEDFHIDQSHLCRLFKNATGYTITEYANIYRVKEAQRLLEDTDISLTNIAILTGFHHITYFNRVFNKYTETSPLQYRKKKSNYKKSLREKNNL</sequence>
<evidence type="ECO:0000259" key="4">
    <source>
        <dbReference type="PROSITE" id="PS01124"/>
    </source>
</evidence>
<proteinExistence type="predicted"/>
<name>A0A242A215_9ENTE</name>
<dbReference type="Pfam" id="PF02311">
    <property type="entry name" value="AraC_binding"/>
    <property type="match status" value="1"/>
</dbReference>
<evidence type="ECO:0000256" key="3">
    <source>
        <dbReference type="ARBA" id="ARBA00023163"/>
    </source>
</evidence>
<dbReference type="PANTHER" id="PTHR43280">
    <property type="entry name" value="ARAC-FAMILY TRANSCRIPTIONAL REGULATOR"/>
    <property type="match status" value="1"/>
</dbReference>
<keyword evidence="3" id="KW-0804">Transcription</keyword>
<organism evidence="5 6">
    <name type="scientific">Candidatus Enterococcus testudinis</name>
    <dbReference type="NCBI Taxonomy" id="1834191"/>
    <lineage>
        <taxon>Bacteria</taxon>
        <taxon>Bacillati</taxon>
        <taxon>Bacillota</taxon>
        <taxon>Bacilli</taxon>
        <taxon>Lactobacillales</taxon>
        <taxon>Enterococcaceae</taxon>
        <taxon>Enterococcus</taxon>
    </lineage>
</organism>
<dbReference type="PANTHER" id="PTHR43280:SF2">
    <property type="entry name" value="HTH-TYPE TRANSCRIPTIONAL REGULATOR EXSA"/>
    <property type="match status" value="1"/>
</dbReference>
<protein>
    <recommendedName>
        <fullName evidence="4">HTH araC/xylS-type domain-containing protein</fullName>
    </recommendedName>
</protein>
<dbReference type="InterPro" id="IPR037923">
    <property type="entry name" value="HTH-like"/>
</dbReference>
<gene>
    <name evidence="5" type="ORF">A5886_000108</name>
</gene>
<dbReference type="SUPFAM" id="SSF51215">
    <property type="entry name" value="Regulatory protein AraC"/>
    <property type="match status" value="1"/>
</dbReference>
<evidence type="ECO:0000256" key="2">
    <source>
        <dbReference type="ARBA" id="ARBA00023125"/>
    </source>
</evidence>
<dbReference type="InterPro" id="IPR014710">
    <property type="entry name" value="RmlC-like_jellyroll"/>
</dbReference>